<dbReference type="Proteomes" id="UP000299102">
    <property type="component" value="Unassembled WGS sequence"/>
</dbReference>
<sequence length="229" mass="25440">MQRHASDEVTTSVSVDSFSTIDTLVDVTASMFLRMCSISVNPLESIFNSLDDDSYLKKRFKGQRWVACCMLLHVAGMRPYVCSLFETYMWEHQRQREKAIYRFFFFDTDIRTGFVRIGYVEGGGVEIDFGTAIRIKSVTGVGIANSTGTGTKSGKKIEMDSEIGEHKRQSVILFAGNRIPGVRCQSQTIPPELTPIAISSGEADRPGSAAAVRSESDLVYIKRRSAGRI</sequence>
<gene>
    <name evidence="1" type="ORF">EVAR_92047_1</name>
</gene>
<evidence type="ECO:0000313" key="2">
    <source>
        <dbReference type="Proteomes" id="UP000299102"/>
    </source>
</evidence>
<organism evidence="1 2">
    <name type="scientific">Eumeta variegata</name>
    <name type="common">Bagworm moth</name>
    <name type="synonym">Eumeta japonica</name>
    <dbReference type="NCBI Taxonomy" id="151549"/>
    <lineage>
        <taxon>Eukaryota</taxon>
        <taxon>Metazoa</taxon>
        <taxon>Ecdysozoa</taxon>
        <taxon>Arthropoda</taxon>
        <taxon>Hexapoda</taxon>
        <taxon>Insecta</taxon>
        <taxon>Pterygota</taxon>
        <taxon>Neoptera</taxon>
        <taxon>Endopterygota</taxon>
        <taxon>Lepidoptera</taxon>
        <taxon>Glossata</taxon>
        <taxon>Ditrysia</taxon>
        <taxon>Tineoidea</taxon>
        <taxon>Psychidae</taxon>
        <taxon>Oiketicinae</taxon>
        <taxon>Eumeta</taxon>
    </lineage>
</organism>
<dbReference type="EMBL" id="BGZK01000025">
    <property type="protein sequence ID" value="GBP07135.1"/>
    <property type="molecule type" value="Genomic_DNA"/>
</dbReference>
<evidence type="ECO:0000313" key="1">
    <source>
        <dbReference type="EMBL" id="GBP07135.1"/>
    </source>
</evidence>
<dbReference type="AlphaFoldDB" id="A0A4C1SYX8"/>
<name>A0A4C1SYX8_EUMVA</name>
<accession>A0A4C1SYX8</accession>
<proteinExistence type="predicted"/>
<reference evidence="1 2" key="1">
    <citation type="journal article" date="2019" name="Commun. Biol.">
        <title>The bagworm genome reveals a unique fibroin gene that provides high tensile strength.</title>
        <authorList>
            <person name="Kono N."/>
            <person name="Nakamura H."/>
            <person name="Ohtoshi R."/>
            <person name="Tomita M."/>
            <person name="Numata K."/>
            <person name="Arakawa K."/>
        </authorList>
    </citation>
    <scope>NUCLEOTIDE SEQUENCE [LARGE SCALE GENOMIC DNA]</scope>
</reference>
<keyword evidence="2" id="KW-1185">Reference proteome</keyword>
<comment type="caution">
    <text evidence="1">The sequence shown here is derived from an EMBL/GenBank/DDBJ whole genome shotgun (WGS) entry which is preliminary data.</text>
</comment>
<protein>
    <submittedName>
        <fullName evidence="1">Uncharacterized protein</fullName>
    </submittedName>
</protein>